<dbReference type="CDD" id="cd02966">
    <property type="entry name" value="TlpA_like_family"/>
    <property type="match status" value="1"/>
</dbReference>
<dbReference type="InterPro" id="IPR036249">
    <property type="entry name" value="Thioredoxin-like_sf"/>
</dbReference>
<dbReference type="RefSeq" id="WP_343784261.1">
    <property type="nucleotide sequence ID" value="NZ_BAAAFH010000003.1"/>
</dbReference>
<dbReference type="SUPFAM" id="SSF52833">
    <property type="entry name" value="Thioredoxin-like"/>
    <property type="match status" value="1"/>
</dbReference>
<evidence type="ECO:0000313" key="2">
    <source>
        <dbReference type="EMBL" id="GAA0873832.1"/>
    </source>
</evidence>
<dbReference type="PANTHER" id="PTHR42852:SF17">
    <property type="entry name" value="THIOREDOXIN-LIKE PROTEIN HI_1115"/>
    <property type="match status" value="1"/>
</dbReference>
<name>A0ABN1MKR7_9FLAO</name>
<sequence>MKYYILAIGIITLQINSLFAQKTPTNGRWNGYLQLHKNTVLPFQLDISEDTFEVVNNTERILLEVRKGEDSTDLLFPDFNSFLRVKIESENSIHGFWYNRLKGDNYKIPFSAKPYLPLDDVTSVNVSGKWETTFSPQSEDAYKALGVFEQNSNVVTGTFLTETGDYRFLSGTIQNDKLVVSTFNGSFAFLFTATVTENKLEGMFYSGNHWKTNWEALKNENFKLADADSLTYVTNEEIPVKFEFPDLQGNTFSYPNPDFEDKVVIIQLMGSWCPNCLDESLFYKSLYEKYATKGLEIISVCYEIPKSAEQRVEGVKRMKAKNDLPFHFVIAGSAKKDCASKHFPMLNDIMSFPTSIIIDKSGKIRNIHTGFSGPGTGDYYLEYEKNTTQLIEELLSE</sequence>
<dbReference type="EMBL" id="BAAAFH010000003">
    <property type="protein sequence ID" value="GAA0873832.1"/>
    <property type="molecule type" value="Genomic_DNA"/>
</dbReference>
<accession>A0ABN1MKR7</accession>
<dbReference type="Gene3D" id="3.40.30.10">
    <property type="entry name" value="Glutaredoxin"/>
    <property type="match status" value="1"/>
</dbReference>
<evidence type="ECO:0000259" key="1">
    <source>
        <dbReference type="PROSITE" id="PS51352"/>
    </source>
</evidence>
<feature type="domain" description="Thioredoxin" evidence="1">
    <location>
        <begin position="233"/>
        <end position="396"/>
    </location>
</feature>
<comment type="caution">
    <text evidence="2">The sequence shown here is derived from an EMBL/GenBank/DDBJ whole genome shotgun (WGS) entry which is preliminary data.</text>
</comment>
<keyword evidence="3" id="KW-1185">Reference proteome</keyword>
<gene>
    <name evidence="2" type="ORF">GCM10009118_02400</name>
</gene>
<proteinExistence type="predicted"/>
<dbReference type="InterPro" id="IPR050553">
    <property type="entry name" value="Thioredoxin_ResA/DsbE_sf"/>
</dbReference>
<dbReference type="PANTHER" id="PTHR42852">
    <property type="entry name" value="THIOL:DISULFIDE INTERCHANGE PROTEIN DSBE"/>
    <property type="match status" value="1"/>
</dbReference>
<reference evidence="2 3" key="1">
    <citation type="journal article" date="2019" name="Int. J. Syst. Evol. Microbiol.">
        <title>The Global Catalogue of Microorganisms (GCM) 10K type strain sequencing project: providing services to taxonomists for standard genome sequencing and annotation.</title>
        <authorList>
            <consortium name="The Broad Institute Genomics Platform"/>
            <consortium name="The Broad Institute Genome Sequencing Center for Infectious Disease"/>
            <person name="Wu L."/>
            <person name="Ma J."/>
        </authorList>
    </citation>
    <scope>NUCLEOTIDE SEQUENCE [LARGE SCALE GENOMIC DNA]</scope>
    <source>
        <strain evidence="2 3">JCM 16083</strain>
    </source>
</reference>
<organism evidence="2 3">
    <name type="scientific">Wandonia haliotis</name>
    <dbReference type="NCBI Taxonomy" id="574963"/>
    <lineage>
        <taxon>Bacteria</taxon>
        <taxon>Pseudomonadati</taxon>
        <taxon>Bacteroidota</taxon>
        <taxon>Flavobacteriia</taxon>
        <taxon>Flavobacteriales</taxon>
        <taxon>Crocinitomicaceae</taxon>
        <taxon>Wandonia</taxon>
    </lineage>
</organism>
<dbReference type="PROSITE" id="PS51352">
    <property type="entry name" value="THIOREDOXIN_2"/>
    <property type="match status" value="1"/>
</dbReference>
<dbReference type="InterPro" id="IPR013766">
    <property type="entry name" value="Thioredoxin_domain"/>
</dbReference>
<protein>
    <recommendedName>
        <fullName evidence="1">Thioredoxin domain-containing protein</fullName>
    </recommendedName>
</protein>
<evidence type="ECO:0000313" key="3">
    <source>
        <dbReference type="Proteomes" id="UP001501126"/>
    </source>
</evidence>
<dbReference type="Pfam" id="PF08534">
    <property type="entry name" value="Redoxin"/>
    <property type="match status" value="1"/>
</dbReference>
<dbReference type="Proteomes" id="UP001501126">
    <property type="component" value="Unassembled WGS sequence"/>
</dbReference>
<dbReference type="InterPro" id="IPR013740">
    <property type="entry name" value="Redoxin"/>
</dbReference>